<evidence type="ECO:0000313" key="6">
    <source>
        <dbReference type="EMBL" id="RDW62513.1"/>
    </source>
</evidence>
<comment type="caution">
    <text evidence="6">The sequence shown here is derived from an EMBL/GenBank/DDBJ whole genome shotgun (WGS) entry which is preliminary data.</text>
</comment>
<dbReference type="PRINTS" id="PR00370">
    <property type="entry name" value="FMOXYGENASE"/>
</dbReference>
<dbReference type="GO" id="GO:0050661">
    <property type="term" value="F:NADP binding"/>
    <property type="evidence" value="ECO:0007669"/>
    <property type="project" value="InterPro"/>
</dbReference>
<dbReference type="EMBL" id="PDLN01000017">
    <property type="protein sequence ID" value="RDW62513.1"/>
    <property type="molecule type" value="Genomic_DNA"/>
</dbReference>
<dbReference type="GO" id="GO:0050660">
    <property type="term" value="F:flavin adenine dinucleotide binding"/>
    <property type="evidence" value="ECO:0007669"/>
    <property type="project" value="InterPro"/>
</dbReference>
<keyword evidence="3" id="KW-0274">FAD</keyword>
<evidence type="ECO:0000256" key="4">
    <source>
        <dbReference type="ARBA" id="ARBA00022857"/>
    </source>
</evidence>
<dbReference type="InterPro" id="IPR020946">
    <property type="entry name" value="Flavin_mOase-like"/>
</dbReference>
<sequence>MVDRPKVAVIGAGVLGLVTLKNLLEEGFDAVTFEKNDYVGGLWHFTEDEETTTGTEKTTWNSCRQLSCYTDYPFPPDYPDFPNISQVQSYVESYCNHFSLLSHIRLGHAVKGVSRVNDDTQWRLDFVDKAGVQRDEIFDRLVMAHGQTGTRHMPVGIEGLENFKGKVIHGQAFKRGNDFKHKRVLILGSSNTATDCAVELHGSAEKIYLSHRSGGLIIPRYYHNVPVEFVATMRLQAIARIMGQISPSLWASTFNRKMMQISNDSFGTLDPKWRFTNPPPGRISNPIINDHIVDLFRQGEVCIVPSLHSILPSGEAKLSDGQRISDIDTIILCTGYEYDFSLFDESISPINIRNPEWDASRVTSNRPLRRLYQGIFSLEHPESLAFIGASGYPASQMPLFDLVSMALAQIWKGAYPLPSREVMEDDVNQRNAWLVALARSKEGPSVLPGSIKSGPWMQWLHEAAGTGVNERLTYSLRGWWYWLTNMSYCNTLMTGVNTPHIWRLFDGRRKKWEGAADAIRAVNTDASARMKKASLDTKKSS</sequence>
<evidence type="ECO:0000256" key="2">
    <source>
        <dbReference type="ARBA" id="ARBA00022630"/>
    </source>
</evidence>
<dbReference type="InterPro" id="IPR000960">
    <property type="entry name" value="Flavin_mOase"/>
</dbReference>
<accession>A0A3D8QL22</accession>
<gene>
    <name evidence="6" type="ORF">BP5796_10815</name>
</gene>
<dbReference type="AlphaFoldDB" id="A0A3D8QL22"/>
<organism evidence="6 7">
    <name type="scientific">Coleophoma crateriformis</name>
    <dbReference type="NCBI Taxonomy" id="565419"/>
    <lineage>
        <taxon>Eukaryota</taxon>
        <taxon>Fungi</taxon>
        <taxon>Dikarya</taxon>
        <taxon>Ascomycota</taxon>
        <taxon>Pezizomycotina</taxon>
        <taxon>Leotiomycetes</taxon>
        <taxon>Helotiales</taxon>
        <taxon>Dermateaceae</taxon>
        <taxon>Coleophoma</taxon>
    </lineage>
</organism>
<dbReference type="InterPro" id="IPR050346">
    <property type="entry name" value="FMO-like"/>
</dbReference>
<evidence type="ECO:0000256" key="1">
    <source>
        <dbReference type="ARBA" id="ARBA00009183"/>
    </source>
</evidence>
<keyword evidence="7" id="KW-1185">Reference proteome</keyword>
<keyword evidence="5" id="KW-0560">Oxidoreductase</keyword>
<keyword evidence="2" id="KW-0285">Flavoprotein</keyword>
<proteinExistence type="inferred from homology"/>
<protein>
    <recommendedName>
        <fullName evidence="8">Dimethylaniline monooxygenase 2</fullName>
    </recommendedName>
</protein>
<evidence type="ECO:0000256" key="3">
    <source>
        <dbReference type="ARBA" id="ARBA00022827"/>
    </source>
</evidence>
<comment type="similarity">
    <text evidence="1">Belongs to the FMO family.</text>
</comment>
<dbReference type="PANTHER" id="PTHR23023">
    <property type="entry name" value="DIMETHYLANILINE MONOOXYGENASE"/>
    <property type="match status" value="1"/>
</dbReference>
<evidence type="ECO:0000313" key="7">
    <source>
        <dbReference type="Proteomes" id="UP000256328"/>
    </source>
</evidence>
<dbReference type="OrthoDB" id="66881at2759"/>
<reference evidence="6 7" key="1">
    <citation type="journal article" date="2018" name="IMA Fungus">
        <title>IMA Genome-F 9: Draft genome sequence of Annulohypoxylon stygium, Aspergillus mulundensis, Berkeleyomyces basicola (syn. Thielaviopsis basicola), Ceratocystis smalleyi, two Cercospora beticola strains, Coleophoma cylindrospora, Fusarium fracticaudum, Phialophora cf. hyalina, and Morchella septimelata.</title>
        <authorList>
            <person name="Wingfield B.D."/>
            <person name="Bills G.F."/>
            <person name="Dong Y."/>
            <person name="Huang W."/>
            <person name="Nel W.J."/>
            <person name="Swalarsk-Parry B.S."/>
            <person name="Vaghefi N."/>
            <person name="Wilken P.M."/>
            <person name="An Z."/>
            <person name="de Beer Z.W."/>
            <person name="De Vos L."/>
            <person name="Chen L."/>
            <person name="Duong T.A."/>
            <person name="Gao Y."/>
            <person name="Hammerbacher A."/>
            <person name="Kikkert J.R."/>
            <person name="Li Y."/>
            <person name="Li H."/>
            <person name="Li K."/>
            <person name="Li Q."/>
            <person name="Liu X."/>
            <person name="Ma X."/>
            <person name="Naidoo K."/>
            <person name="Pethybridge S.J."/>
            <person name="Sun J."/>
            <person name="Steenkamp E.T."/>
            <person name="van der Nest M.A."/>
            <person name="van Wyk S."/>
            <person name="Wingfield M.J."/>
            <person name="Xiong C."/>
            <person name="Yue Q."/>
            <person name="Zhang X."/>
        </authorList>
    </citation>
    <scope>NUCLEOTIDE SEQUENCE [LARGE SCALE GENOMIC DNA]</scope>
    <source>
        <strain evidence="6 7">BP5796</strain>
    </source>
</reference>
<dbReference type="Gene3D" id="3.50.50.60">
    <property type="entry name" value="FAD/NAD(P)-binding domain"/>
    <property type="match status" value="4"/>
</dbReference>
<dbReference type="GO" id="GO:0004499">
    <property type="term" value="F:N,N-dimethylaniline monooxygenase activity"/>
    <property type="evidence" value="ECO:0007669"/>
    <property type="project" value="InterPro"/>
</dbReference>
<dbReference type="PIRSF" id="PIRSF000332">
    <property type="entry name" value="FMO"/>
    <property type="match status" value="1"/>
</dbReference>
<evidence type="ECO:0008006" key="8">
    <source>
        <dbReference type="Google" id="ProtNLM"/>
    </source>
</evidence>
<dbReference type="Proteomes" id="UP000256328">
    <property type="component" value="Unassembled WGS sequence"/>
</dbReference>
<dbReference type="SUPFAM" id="SSF51905">
    <property type="entry name" value="FAD/NAD(P)-binding domain"/>
    <property type="match status" value="2"/>
</dbReference>
<dbReference type="InterPro" id="IPR036188">
    <property type="entry name" value="FAD/NAD-bd_sf"/>
</dbReference>
<keyword evidence="4" id="KW-0521">NADP</keyword>
<name>A0A3D8QL22_9HELO</name>
<dbReference type="Pfam" id="PF00743">
    <property type="entry name" value="FMO-like"/>
    <property type="match status" value="1"/>
</dbReference>
<evidence type="ECO:0000256" key="5">
    <source>
        <dbReference type="ARBA" id="ARBA00023002"/>
    </source>
</evidence>